<name>A0A804K105_MUSAM</name>
<dbReference type="EMBL" id="HG996473">
    <property type="protein sequence ID" value="CAG1858054.1"/>
    <property type="molecule type" value="Genomic_DNA"/>
</dbReference>
<proteinExistence type="predicted"/>
<organism evidence="2 3">
    <name type="scientific">Musa acuminata subsp. malaccensis</name>
    <name type="common">Wild banana</name>
    <name type="synonym">Musa malaccensis</name>
    <dbReference type="NCBI Taxonomy" id="214687"/>
    <lineage>
        <taxon>Eukaryota</taxon>
        <taxon>Viridiplantae</taxon>
        <taxon>Streptophyta</taxon>
        <taxon>Embryophyta</taxon>
        <taxon>Tracheophyta</taxon>
        <taxon>Spermatophyta</taxon>
        <taxon>Magnoliopsida</taxon>
        <taxon>Liliopsida</taxon>
        <taxon>Zingiberales</taxon>
        <taxon>Musaceae</taxon>
        <taxon>Musa</taxon>
    </lineage>
</organism>
<evidence type="ECO:0000313" key="2">
    <source>
        <dbReference type="EnsemblPlants" id="Ma07_p28710.1"/>
    </source>
</evidence>
<keyword evidence="3" id="KW-1185">Reference proteome</keyword>
<dbReference type="AlphaFoldDB" id="A0A804K105"/>
<reference evidence="1" key="1">
    <citation type="submission" date="2021-03" db="EMBL/GenBank/DDBJ databases">
        <authorList>
            <consortium name="Genoscope - CEA"/>
            <person name="William W."/>
        </authorList>
    </citation>
    <scope>NUCLEOTIDE SEQUENCE</scope>
    <source>
        <strain evidence="1">Doubled-haploid Pahang</strain>
    </source>
</reference>
<dbReference type="Gramene" id="Ma07_t28710.1">
    <property type="protein sequence ID" value="Ma07_p28710.1"/>
    <property type="gene ID" value="Ma07_g28710"/>
</dbReference>
<accession>A0A804K105</accession>
<evidence type="ECO:0000313" key="3">
    <source>
        <dbReference type="Proteomes" id="UP000012960"/>
    </source>
</evidence>
<dbReference type="InParanoid" id="A0A804K105"/>
<reference evidence="2" key="2">
    <citation type="submission" date="2021-05" db="UniProtKB">
        <authorList>
            <consortium name="EnsemblPlants"/>
        </authorList>
    </citation>
    <scope>IDENTIFICATION</scope>
    <source>
        <strain evidence="2">subsp. malaccensis</strain>
    </source>
</reference>
<dbReference type="Proteomes" id="UP000012960">
    <property type="component" value="Unplaced"/>
</dbReference>
<protein>
    <submittedName>
        <fullName evidence="1">(wild Malaysian banana) hypothetical protein</fullName>
    </submittedName>
</protein>
<sequence>MFFGYSFVIVALILLQEIALSSASFYEYVLCFLLQQK</sequence>
<gene>
    <name evidence="1" type="ORF">GSMUA_25840.1</name>
</gene>
<evidence type="ECO:0000313" key="1">
    <source>
        <dbReference type="EMBL" id="CAG1858054.1"/>
    </source>
</evidence>
<dbReference type="EnsemblPlants" id="Ma07_t28710.1">
    <property type="protein sequence ID" value="Ma07_p28710.1"/>
    <property type="gene ID" value="Ma07_g28710"/>
</dbReference>